<sequence length="67" mass="7412">MDDKRSRPNVSPRILRAQGLSDANLAPVCGPAVEPDDKSSSARAYYEKSAPRRHQHRSGGNRMLVTH</sequence>
<organism evidence="2 3">
    <name type="scientific">Nesidiocoris tenuis</name>
    <dbReference type="NCBI Taxonomy" id="355587"/>
    <lineage>
        <taxon>Eukaryota</taxon>
        <taxon>Metazoa</taxon>
        <taxon>Ecdysozoa</taxon>
        <taxon>Arthropoda</taxon>
        <taxon>Hexapoda</taxon>
        <taxon>Insecta</taxon>
        <taxon>Pterygota</taxon>
        <taxon>Neoptera</taxon>
        <taxon>Paraneoptera</taxon>
        <taxon>Hemiptera</taxon>
        <taxon>Heteroptera</taxon>
        <taxon>Panheteroptera</taxon>
        <taxon>Cimicomorpha</taxon>
        <taxon>Miridae</taxon>
        <taxon>Dicyphina</taxon>
        <taxon>Nesidiocoris</taxon>
    </lineage>
</organism>
<proteinExistence type="predicted"/>
<dbReference type="EMBL" id="AP028915">
    <property type="protein sequence ID" value="BES96916.1"/>
    <property type="molecule type" value="Genomic_DNA"/>
</dbReference>
<evidence type="ECO:0000313" key="2">
    <source>
        <dbReference type="EMBL" id="BES96916.1"/>
    </source>
</evidence>
<gene>
    <name evidence="2" type="ORF">NTJ_09729</name>
</gene>
<evidence type="ECO:0000313" key="3">
    <source>
        <dbReference type="Proteomes" id="UP001307889"/>
    </source>
</evidence>
<evidence type="ECO:0000256" key="1">
    <source>
        <dbReference type="SAM" id="MobiDB-lite"/>
    </source>
</evidence>
<name>A0ABN7B184_9HEMI</name>
<feature type="region of interest" description="Disordered" evidence="1">
    <location>
        <begin position="25"/>
        <end position="67"/>
    </location>
</feature>
<keyword evidence="3" id="KW-1185">Reference proteome</keyword>
<dbReference type="Proteomes" id="UP001307889">
    <property type="component" value="Chromosome 7"/>
</dbReference>
<accession>A0ABN7B184</accession>
<feature type="compositionally biased region" description="Basic and acidic residues" evidence="1">
    <location>
        <begin position="35"/>
        <end position="50"/>
    </location>
</feature>
<protein>
    <submittedName>
        <fullName evidence="2">Uncharacterized protein</fullName>
    </submittedName>
</protein>
<reference evidence="2 3" key="1">
    <citation type="submission" date="2023-09" db="EMBL/GenBank/DDBJ databases">
        <title>Nesidiocoris tenuis whole genome shotgun sequence.</title>
        <authorList>
            <person name="Shibata T."/>
            <person name="Shimoda M."/>
            <person name="Kobayashi T."/>
            <person name="Uehara T."/>
        </authorList>
    </citation>
    <scope>NUCLEOTIDE SEQUENCE [LARGE SCALE GENOMIC DNA]</scope>
    <source>
        <strain evidence="2 3">Japan</strain>
    </source>
</reference>